<keyword evidence="5" id="KW-0472">Membrane</keyword>
<evidence type="ECO:0000256" key="3">
    <source>
        <dbReference type="ARBA" id="ARBA00022519"/>
    </source>
</evidence>
<comment type="subcellular location">
    <subcellularLocation>
        <location evidence="1">Cell inner membrane</location>
    </subcellularLocation>
</comment>
<sequence>MIAVIKLLGRVSLPTAQKIGHRVGIYLWGRRTRAREVARVNLGLVYPNKSAEERDLLVQETLIQNGMIGAEMGPMWGYETAKGLALVRTVYGEELVEAGIKDKRGLLILAPHLGNWEILNNYISSKCPVTIMYRPAKSPVFNEWMVERRETVGCKLVPTTRDGVAALFSVLEQGGTVGFLPDQEPRLKSGVFAPFMGVETLTPKLPHEMIQKTGAQVIYAFAKRLPNAEGFDLYFTAAEDGIYSDDARTCATSMNQSIEELIKIAPAQYQWTYKRFKRRPEGQKNPYSEAKVP</sequence>
<evidence type="ECO:0000256" key="6">
    <source>
        <dbReference type="ARBA" id="ARBA00023315"/>
    </source>
</evidence>
<proteinExistence type="predicted"/>
<keyword evidence="2" id="KW-1003">Cell membrane</keyword>
<dbReference type="GO" id="GO:0008610">
    <property type="term" value="P:lipid biosynthetic process"/>
    <property type="evidence" value="ECO:0007669"/>
    <property type="project" value="UniProtKB-ARBA"/>
</dbReference>
<keyword evidence="6 7" id="KW-0012">Acyltransferase</keyword>
<dbReference type="InterPro" id="IPR004960">
    <property type="entry name" value="LipA_acyltrans"/>
</dbReference>
<dbReference type="GO" id="GO:0016746">
    <property type="term" value="F:acyltransferase activity"/>
    <property type="evidence" value="ECO:0007669"/>
    <property type="project" value="UniProtKB-KW"/>
</dbReference>
<accession>A0A161K427</accession>
<evidence type="ECO:0000256" key="2">
    <source>
        <dbReference type="ARBA" id="ARBA00022475"/>
    </source>
</evidence>
<dbReference type="CDD" id="cd07984">
    <property type="entry name" value="LPLAT_LABLAT-like"/>
    <property type="match status" value="1"/>
</dbReference>
<organism evidence="7">
    <name type="scientific">hydrothermal vent metagenome</name>
    <dbReference type="NCBI Taxonomy" id="652676"/>
    <lineage>
        <taxon>unclassified sequences</taxon>
        <taxon>metagenomes</taxon>
        <taxon>ecological metagenomes</taxon>
    </lineage>
</organism>
<dbReference type="PANTHER" id="PTHR30606:SF10">
    <property type="entry name" value="PHOSPHATIDYLINOSITOL MANNOSIDE ACYLTRANSFERASE"/>
    <property type="match status" value="1"/>
</dbReference>
<dbReference type="EMBL" id="CZQC01000006">
    <property type="protein sequence ID" value="CUS40246.1"/>
    <property type="molecule type" value="Genomic_DNA"/>
</dbReference>
<evidence type="ECO:0000256" key="5">
    <source>
        <dbReference type="ARBA" id="ARBA00023136"/>
    </source>
</evidence>
<dbReference type="PIRSF" id="PIRSF026649">
    <property type="entry name" value="MsbB"/>
    <property type="match status" value="1"/>
</dbReference>
<dbReference type="AlphaFoldDB" id="A0A161K427"/>
<dbReference type="Pfam" id="PF03279">
    <property type="entry name" value="Lip_A_acyltrans"/>
    <property type="match status" value="1"/>
</dbReference>
<keyword evidence="4 7" id="KW-0808">Transferase</keyword>
<dbReference type="GO" id="GO:1901137">
    <property type="term" value="P:carbohydrate derivative biosynthetic process"/>
    <property type="evidence" value="ECO:0007669"/>
    <property type="project" value="UniProtKB-ARBA"/>
</dbReference>
<name>A0A161K427_9ZZZZ</name>
<keyword evidence="3" id="KW-0997">Cell inner membrane</keyword>
<evidence type="ECO:0000256" key="1">
    <source>
        <dbReference type="ARBA" id="ARBA00004533"/>
    </source>
</evidence>
<dbReference type="EC" id="2.3.1.-" evidence="7"/>
<dbReference type="GO" id="GO:0005886">
    <property type="term" value="C:plasma membrane"/>
    <property type="evidence" value="ECO:0007669"/>
    <property type="project" value="UniProtKB-SubCell"/>
</dbReference>
<evidence type="ECO:0000256" key="4">
    <source>
        <dbReference type="ARBA" id="ARBA00022679"/>
    </source>
</evidence>
<gene>
    <name evidence="7" type="ORF">MGWOODY_Tha937</name>
</gene>
<evidence type="ECO:0000313" key="7">
    <source>
        <dbReference type="EMBL" id="CUS40246.1"/>
    </source>
</evidence>
<dbReference type="PANTHER" id="PTHR30606">
    <property type="entry name" value="LIPID A BIOSYNTHESIS LAUROYL ACYLTRANSFERASE"/>
    <property type="match status" value="1"/>
</dbReference>
<protein>
    <submittedName>
        <fullName evidence="7">Lipid A biosynthesis lauroyl acyltransferase</fullName>
        <ecNumber evidence="7">2.3.1.-</ecNumber>
    </submittedName>
</protein>
<reference evidence="7" key="1">
    <citation type="submission" date="2015-10" db="EMBL/GenBank/DDBJ databases">
        <authorList>
            <person name="Gilbert D.G."/>
        </authorList>
    </citation>
    <scope>NUCLEOTIDE SEQUENCE</scope>
</reference>